<name>A0A4Q9Q191_9APHY</name>
<dbReference type="Proteomes" id="UP000292082">
    <property type="component" value="Unassembled WGS sequence"/>
</dbReference>
<proteinExistence type="predicted"/>
<sequence length="156" mass="17252">MGLPGHSQIRSMTLKRMDCPDRALSLICGMRIGVVAFDVVVNDLRGSQGVHHVRRAVRVPPALVASLIRVRFTRTEDPSAPQTCNYTQHLGDYLPQRAVPLGACLGESVPTRVVQRRSKGKRDLRMRASGVISEVAPCRGEPSLSSMRCTFRNQYP</sequence>
<reference evidence="1 2" key="1">
    <citation type="submission" date="2019-01" db="EMBL/GenBank/DDBJ databases">
        <title>Draft genome sequences of three monokaryotic isolates of the white-rot basidiomycete fungus Dichomitus squalens.</title>
        <authorList>
            <consortium name="DOE Joint Genome Institute"/>
            <person name="Lopez S.C."/>
            <person name="Andreopoulos B."/>
            <person name="Pangilinan J."/>
            <person name="Lipzen A."/>
            <person name="Riley R."/>
            <person name="Ahrendt S."/>
            <person name="Ng V."/>
            <person name="Barry K."/>
            <person name="Daum C."/>
            <person name="Grigoriev I.V."/>
            <person name="Hilden K.S."/>
            <person name="Makela M.R."/>
            <person name="de Vries R.P."/>
        </authorList>
    </citation>
    <scope>NUCLEOTIDE SEQUENCE [LARGE SCALE GENOMIC DNA]</scope>
    <source>
        <strain evidence="1 2">CBS 464.89</strain>
    </source>
</reference>
<keyword evidence="2" id="KW-1185">Reference proteome</keyword>
<organism evidence="1 2">
    <name type="scientific">Dichomitus squalens</name>
    <dbReference type="NCBI Taxonomy" id="114155"/>
    <lineage>
        <taxon>Eukaryota</taxon>
        <taxon>Fungi</taxon>
        <taxon>Dikarya</taxon>
        <taxon>Basidiomycota</taxon>
        <taxon>Agaricomycotina</taxon>
        <taxon>Agaricomycetes</taxon>
        <taxon>Polyporales</taxon>
        <taxon>Polyporaceae</taxon>
        <taxon>Dichomitus</taxon>
    </lineage>
</organism>
<gene>
    <name evidence="1" type="ORF">BD310DRAFT_923274</name>
</gene>
<evidence type="ECO:0000313" key="1">
    <source>
        <dbReference type="EMBL" id="TBU60324.1"/>
    </source>
</evidence>
<evidence type="ECO:0000313" key="2">
    <source>
        <dbReference type="Proteomes" id="UP000292082"/>
    </source>
</evidence>
<dbReference type="AlphaFoldDB" id="A0A4Q9Q191"/>
<accession>A0A4Q9Q191</accession>
<dbReference type="EMBL" id="ML145106">
    <property type="protein sequence ID" value="TBU60324.1"/>
    <property type="molecule type" value="Genomic_DNA"/>
</dbReference>
<protein>
    <submittedName>
        <fullName evidence="1">Uncharacterized protein</fullName>
    </submittedName>
</protein>